<evidence type="ECO:0000256" key="9">
    <source>
        <dbReference type="SAM" id="Phobius"/>
    </source>
</evidence>
<sequence>MVAPTGNDDYYDDDGFQDYIPSTVDPGHWLFFAVCIYSLFCIILVPIIVFFGKRRQEAKRKALGSKLNNNEKDEGSITYLASPESSWEVDNDNGNNEIAVIDMTDTQHNAKKLSSPSKESHEEDTASDVDGSLVSAAMSAISKHSGVSRHSYSSRSRTGRRRGRRITRIAMNARAMKQETYLPESMQGYEMTPTKNGGVRIDESFDGKDGSVIDDILPEDAPDHNDPGQESKYVDEQKTQVTSLCCGKNAMFSCKNIGNSINRLIYIANFDSESRRILHLGIPFTMSTLSEAVYDAITTALISNYLGVKSLSAYIVVNLLIELSTLISGGLVESVDTICAHAIGAENYKLAGQYVQISTVLYIGLSIPIFLLWYFVMGDCIRLFGFGDDVVAIGEQYTKIVVFDYVMDGIADAYTELLDMTGYATQGMIFDVVTGAIDILAVWLLLAFAPGMSLFWVGATHLIGTVACFIVFTSICICLGWLDPFLEGMVHTFAFRNTAAVKHVIKTSIPLALGSFLEYGEYEVLIFFVAALGPAEVAAWGIIESLWDIFEASTQGLMEAGAMRLAFHLGKGEINKSPTSAWKTLFLTSVLGVFITAILFICGEDLPTWFTKDETLQDMVNSVIPIIGIGNILMVFGMVSWELVCAQGRFKLATTISAAMSFCVTLPLSALFCFYFRFDLKGIVSAIVIGYSTTGLAFAVTLLLSDWKKVSDIIIQQNAEESDSDDDDASSSSSSSSSEDSSVYVESPEKRSERTCKSISPEKHKGGDYMLVIPSGSVP</sequence>
<keyword evidence="7 9" id="KW-0472">Membrane</keyword>
<evidence type="ECO:0000256" key="4">
    <source>
        <dbReference type="ARBA" id="ARBA00022475"/>
    </source>
</evidence>
<name>A0AAD3H0R5_9STRA</name>
<accession>A0AAD3H0R5</accession>
<evidence type="ECO:0000256" key="6">
    <source>
        <dbReference type="ARBA" id="ARBA00022989"/>
    </source>
</evidence>
<feature type="transmembrane region" description="Helical" evidence="9">
    <location>
        <begin position="656"/>
        <end position="677"/>
    </location>
</feature>
<dbReference type="EMBL" id="BLLK01000022">
    <property type="protein sequence ID" value="GFH46036.1"/>
    <property type="molecule type" value="Genomic_DNA"/>
</dbReference>
<evidence type="ECO:0000256" key="5">
    <source>
        <dbReference type="ARBA" id="ARBA00022692"/>
    </source>
</evidence>
<evidence type="ECO:0000256" key="3">
    <source>
        <dbReference type="ARBA" id="ARBA00022448"/>
    </source>
</evidence>
<dbReference type="AlphaFoldDB" id="A0AAD3H0R5"/>
<evidence type="ECO:0000256" key="7">
    <source>
        <dbReference type="ARBA" id="ARBA00023136"/>
    </source>
</evidence>
<dbReference type="InterPro" id="IPR052031">
    <property type="entry name" value="Membrane_Transporter-Flippase"/>
</dbReference>
<feature type="transmembrane region" description="Helical" evidence="9">
    <location>
        <begin position="29"/>
        <end position="51"/>
    </location>
</feature>
<evidence type="ECO:0000256" key="8">
    <source>
        <dbReference type="SAM" id="MobiDB-lite"/>
    </source>
</evidence>
<evidence type="ECO:0008006" key="12">
    <source>
        <dbReference type="Google" id="ProtNLM"/>
    </source>
</evidence>
<feature type="region of interest" description="Disordered" evidence="8">
    <location>
        <begin position="141"/>
        <end position="165"/>
    </location>
</feature>
<proteinExistence type="inferred from homology"/>
<feature type="compositionally biased region" description="Basic and acidic residues" evidence="8">
    <location>
        <begin position="747"/>
        <end position="767"/>
    </location>
</feature>
<feature type="transmembrane region" description="Helical" evidence="9">
    <location>
        <begin position="359"/>
        <end position="376"/>
    </location>
</feature>
<keyword evidence="4" id="KW-1003">Cell membrane</keyword>
<dbReference type="Pfam" id="PF01554">
    <property type="entry name" value="MatE"/>
    <property type="match status" value="2"/>
</dbReference>
<protein>
    <recommendedName>
        <fullName evidence="12">Multidrug and toxin extrusion protein</fullName>
    </recommendedName>
</protein>
<feature type="transmembrane region" description="Helical" evidence="9">
    <location>
        <begin position="683"/>
        <end position="704"/>
    </location>
</feature>
<dbReference type="GO" id="GO:0005886">
    <property type="term" value="C:plasma membrane"/>
    <property type="evidence" value="ECO:0007669"/>
    <property type="project" value="UniProtKB-SubCell"/>
</dbReference>
<dbReference type="GO" id="GO:0015297">
    <property type="term" value="F:antiporter activity"/>
    <property type="evidence" value="ECO:0007669"/>
    <property type="project" value="InterPro"/>
</dbReference>
<evidence type="ECO:0000256" key="1">
    <source>
        <dbReference type="ARBA" id="ARBA00004651"/>
    </source>
</evidence>
<feature type="transmembrane region" description="Helical" evidence="9">
    <location>
        <begin position="428"/>
        <end position="449"/>
    </location>
</feature>
<keyword evidence="5 9" id="KW-0812">Transmembrane</keyword>
<feature type="transmembrane region" description="Helical" evidence="9">
    <location>
        <begin position="461"/>
        <end position="482"/>
    </location>
</feature>
<dbReference type="PANTHER" id="PTHR43549">
    <property type="entry name" value="MULTIDRUG RESISTANCE PROTEIN YPNP-RELATED"/>
    <property type="match status" value="1"/>
</dbReference>
<evidence type="ECO:0000256" key="2">
    <source>
        <dbReference type="ARBA" id="ARBA00010199"/>
    </source>
</evidence>
<feature type="compositionally biased region" description="Acidic residues" evidence="8">
    <location>
        <begin position="720"/>
        <end position="729"/>
    </location>
</feature>
<keyword evidence="11" id="KW-1185">Reference proteome</keyword>
<feature type="compositionally biased region" description="Low complexity" evidence="8">
    <location>
        <begin position="144"/>
        <end position="156"/>
    </location>
</feature>
<dbReference type="GO" id="GO:0042910">
    <property type="term" value="F:xenobiotic transmembrane transporter activity"/>
    <property type="evidence" value="ECO:0007669"/>
    <property type="project" value="InterPro"/>
</dbReference>
<feature type="compositionally biased region" description="Low complexity" evidence="8">
    <location>
        <begin position="730"/>
        <end position="742"/>
    </location>
</feature>
<feature type="transmembrane region" description="Helical" evidence="9">
    <location>
        <begin position="584"/>
        <end position="603"/>
    </location>
</feature>
<organism evidence="10 11">
    <name type="scientific">Chaetoceros tenuissimus</name>
    <dbReference type="NCBI Taxonomy" id="426638"/>
    <lineage>
        <taxon>Eukaryota</taxon>
        <taxon>Sar</taxon>
        <taxon>Stramenopiles</taxon>
        <taxon>Ochrophyta</taxon>
        <taxon>Bacillariophyta</taxon>
        <taxon>Coscinodiscophyceae</taxon>
        <taxon>Chaetocerotophycidae</taxon>
        <taxon>Chaetocerotales</taxon>
        <taxon>Chaetocerotaceae</taxon>
        <taxon>Chaetoceros</taxon>
    </lineage>
</organism>
<dbReference type="Proteomes" id="UP001054902">
    <property type="component" value="Unassembled WGS sequence"/>
</dbReference>
<comment type="caution">
    <text evidence="10">The sequence shown here is derived from an EMBL/GenBank/DDBJ whole genome shotgun (WGS) entry which is preliminary data.</text>
</comment>
<feature type="transmembrane region" description="Helical" evidence="9">
    <location>
        <begin position="623"/>
        <end position="644"/>
    </location>
</feature>
<reference evidence="10 11" key="1">
    <citation type="journal article" date="2021" name="Sci. Rep.">
        <title>The genome of the diatom Chaetoceros tenuissimus carries an ancient integrated fragment of an extant virus.</title>
        <authorList>
            <person name="Hongo Y."/>
            <person name="Kimura K."/>
            <person name="Takaki Y."/>
            <person name="Yoshida Y."/>
            <person name="Baba S."/>
            <person name="Kobayashi G."/>
            <person name="Nagasaki K."/>
            <person name="Hano T."/>
            <person name="Tomaru Y."/>
        </authorList>
    </citation>
    <scope>NUCLEOTIDE SEQUENCE [LARGE SCALE GENOMIC DNA]</scope>
    <source>
        <strain evidence="10 11">NIES-3715</strain>
    </source>
</reference>
<comment type="subcellular location">
    <subcellularLocation>
        <location evidence="1">Cell membrane</location>
        <topology evidence="1">Multi-pass membrane protein</topology>
    </subcellularLocation>
</comment>
<comment type="similarity">
    <text evidence="2">Belongs to the multi antimicrobial extrusion (MATE) (TC 2.A.66.1) family.</text>
</comment>
<keyword evidence="3" id="KW-0813">Transport</keyword>
<keyword evidence="6 9" id="KW-1133">Transmembrane helix</keyword>
<evidence type="ECO:0000313" key="11">
    <source>
        <dbReference type="Proteomes" id="UP001054902"/>
    </source>
</evidence>
<gene>
    <name evidence="10" type="ORF">CTEN210_02510</name>
</gene>
<evidence type="ECO:0000313" key="10">
    <source>
        <dbReference type="EMBL" id="GFH46036.1"/>
    </source>
</evidence>
<feature type="region of interest" description="Disordered" evidence="8">
    <location>
        <begin position="719"/>
        <end position="779"/>
    </location>
</feature>
<dbReference type="PANTHER" id="PTHR43549:SF2">
    <property type="entry name" value="MULTIDRUG RESISTANCE PROTEIN NORM-RELATED"/>
    <property type="match status" value="1"/>
</dbReference>
<feature type="compositionally biased region" description="Polar residues" evidence="8">
    <location>
        <begin position="107"/>
        <end position="117"/>
    </location>
</feature>
<dbReference type="InterPro" id="IPR002528">
    <property type="entry name" value="MATE_fam"/>
</dbReference>
<feature type="region of interest" description="Disordered" evidence="8">
    <location>
        <begin position="107"/>
        <end position="129"/>
    </location>
</feature>